<comment type="similarity">
    <text evidence="1">Belongs to the DsrF/TusC family.</text>
</comment>
<dbReference type="SUPFAM" id="SSF75169">
    <property type="entry name" value="DsrEFH-like"/>
    <property type="match status" value="1"/>
</dbReference>
<dbReference type="AlphaFoldDB" id="A0A1A9EXY8"/>
<keyword evidence="3" id="KW-1185">Reference proteome</keyword>
<organism evidence="2 3">
    <name type="scientific">Marinobacterium aestuarii</name>
    <dbReference type="NCBI Taxonomy" id="1821621"/>
    <lineage>
        <taxon>Bacteria</taxon>
        <taxon>Pseudomonadati</taxon>
        <taxon>Pseudomonadota</taxon>
        <taxon>Gammaproteobacteria</taxon>
        <taxon>Oceanospirillales</taxon>
        <taxon>Oceanospirillaceae</taxon>
        <taxon>Marinobacterium</taxon>
    </lineage>
</organism>
<evidence type="ECO:0000313" key="3">
    <source>
        <dbReference type="Proteomes" id="UP000078070"/>
    </source>
</evidence>
<dbReference type="NCBIfam" id="TIGR03010">
    <property type="entry name" value="sulf_tusC_dsrF"/>
    <property type="match status" value="1"/>
</dbReference>
<accession>A0A1A9EXY8</accession>
<dbReference type="EMBL" id="CP015839">
    <property type="protein sequence ID" value="ANG62682.1"/>
    <property type="molecule type" value="Genomic_DNA"/>
</dbReference>
<reference evidence="3" key="1">
    <citation type="submission" date="2016-05" db="EMBL/GenBank/DDBJ databases">
        <authorList>
            <person name="Baek K."/>
            <person name="Yang S.-J."/>
        </authorList>
    </citation>
    <scope>NUCLEOTIDE SEQUENCE [LARGE SCALE GENOMIC DNA]</scope>
    <source>
        <strain evidence="3">ST58-10</strain>
    </source>
</reference>
<dbReference type="InterPro" id="IPR003787">
    <property type="entry name" value="Sulphur_relay_DsrE/F-like"/>
</dbReference>
<evidence type="ECO:0000256" key="1">
    <source>
        <dbReference type="ARBA" id="ARBA00005996"/>
    </source>
</evidence>
<dbReference type="STRING" id="1821621.A8C75_09425"/>
<dbReference type="NCBIfam" id="NF001238">
    <property type="entry name" value="PRK00211.1"/>
    <property type="match status" value="1"/>
</dbReference>
<dbReference type="OrthoDB" id="9789418at2"/>
<dbReference type="Gene3D" id="3.40.1260.10">
    <property type="entry name" value="DsrEFH-like"/>
    <property type="match status" value="1"/>
</dbReference>
<evidence type="ECO:0000313" key="2">
    <source>
        <dbReference type="EMBL" id="ANG62682.1"/>
    </source>
</evidence>
<gene>
    <name evidence="2" type="ORF">A8C75_09425</name>
</gene>
<dbReference type="RefSeq" id="WP_067381197.1">
    <property type="nucleotide sequence ID" value="NZ_CP015839.1"/>
</dbReference>
<protein>
    <submittedName>
        <fullName evidence="2">tRNA 2-thiouridine(34) synthase TusC</fullName>
    </submittedName>
</protein>
<dbReference type="InterPro" id="IPR027396">
    <property type="entry name" value="DsrEFH-like"/>
</dbReference>
<dbReference type="PANTHER" id="PTHR38780:SF1">
    <property type="entry name" value="PROTEIN TUSC"/>
    <property type="match status" value="1"/>
</dbReference>
<dbReference type="KEGG" id="mars:A8C75_09425"/>
<reference evidence="2 3" key="2">
    <citation type="journal article" date="2018" name="Int. J. Syst. Evol. Microbiol.">
        <title>Marinobacterium aestuarii sp. nov., a benzene-degrading marine bacterium isolated from estuary sediment.</title>
        <authorList>
            <person name="Bae S.S."/>
            <person name="Jung J."/>
            <person name="Chung D."/>
            <person name="Baek K."/>
        </authorList>
    </citation>
    <scope>NUCLEOTIDE SEQUENCE [LARGE SCALE GENOMIC DNA]</scope>
    <source>
        <strain evidence="2 3">ST58-10</strain>
    </source>
</reference>
<name>A0A1A9EXY8_9GAMM</name>
<sequence>MSTSKRFLVISRRPPYGSSHARDALDAALTTAVFEQPVSMLFLDDGVYQLLQAQQPAGIQQKNLGATLSALPMYDIDQLYVCDSALRSRGLSPDDCLLPVQLLDSDAIAQLIRNHDVVLSF</sequence>
<proteinExistence type="inferred from homology"/>
<dbReference type="InterPro" id="IPR017462">
    <property type="entry name" value="Sulphur_relay_TusC/DsrF"/>
</dbReference>
<dbReference type="PANTHER" id="PTHR38780">
    <property type="entry name" value="PROTEIN TUSC"/>
    <property type="match status" value="1"/>
</dbReference>
<dbReference type="Proteomes" id="UP000078070">
    <property type="component" value="Chromosome"/>
</dbReference>
<dbReference type="Pfam" id="PF02635">
    <property type="entry name" value="DsrE"/>
    <property type="match status" value="1"/>
</dbReference>